<protein>
    <submittedName>
        <fullName evidence="4">Protein kinase</fullName>
    </submittedName>
</protein>
<accession>A0A8J4A6C1</accession>
<dbReference type="AlphaFoldDB" id="A0A8J4A6C1"/>
<keyword evidence="4" id="KW-0418">Kinase</keyword>
<dbReference type="InterPro" id="IPR027417">
    <property type="entry name" value="P-loop_NTPase"/>
</dbReference>
<dbReference type="Gene3D" id="3.40.50.300">
    <property type="entry name" value="P-loop containing nucleotide triphosphate hydrolases"/>
    <property type="match status" value="1"/>
</dbReference>
<name>A0A8J4A6C1_9ACTN</name>
<dbReference type="CDD" id="cd01130">
    <property type="entry name" value="VirB11-like_ATPase"/>
    <property type="match status" value="1"/>
</dbReference>
<evidence type="ECO:0000256" key="1">
    <source>
        <dbReference type="ARBA" id="ARBA00006611"/>
    </source>
</evidence>
<dbReference type="PANTHER" id="PTHR30486:SF6">
    <property type="entry name" value="TYPE IV PILUS RETRACTATION ATPASE PILT"/>
    <property type="match status" value="1"/>
</dbReference>
<dbReference type="InterPro" id="IPR050921">
    <property type="entry name" value="T4SS_GSP_E_ATPase"/>
</dbReference>
<evidence type="ECO:0000313" key="4">
    <source>
        <dbReference type="EMBL" id="GIJ74150.1"/>
    </source>
</evidence>
<dbReference type="PANTHER" id="PTHR30486">
    <property type="entry name" value="TWITCHING MOTILITY PROTEIN PILT"/>
    <property type="match status" value="1"/>
</dbReference>
<evidence type="ECO:0000256" key="2">
    <source>
        <dbReference type="SAM" id="MobiDB-lite"/>
    </source>
</evidence>
<dbReference type="GO" id="GO:0016301">
    <property type="term" value="F:kinase activity"/>
    <property type="evidence" value="ECO:0007669"/>
    <property type="project" value="UniProtKB-KW"/>
</dbReference>
<feature type="domain" description="Bacterial type II secretion system protein E" evidence="3">
    <location>
        <begin position="122"/>
        <end position="386"/>
    </location>
</feature>
<dbReference type="SUPFAM" id="SSF52540">
    <property type="entry name" value="P-loop containing nucleoside triphosphate hydrolases"/>
    <property type="match status" value="1"/>
</dbReference>
<evidence type="ECO:0000313" key="5">
    <source>
        <dbReference type="Proteomes" id="UP000635606"/>
    </source>
</evidence>
<keyword evidence="5" id="KW-1185">Reference proteome</keyword>
<dbReference type="Proteomes" id="UP000635606">
    <property type="component" value="Unassembled WGS sequence"/>
</dbReference>
<dbReference type="EMBL" id="BOPH01000130">
    <property type="protein sequence ID" value="GIJ74150.1"/>
    <property type="molecule type" value="Genomic_DNA"/>
</dbReference>
<reference evidence="4" key="1">
    <citation type="submission" date="2021-01" db="EMBL/GenBank/DDBJ databases">
        <title>Whole genome shotgun sequence of Virgisporangium ochraceum NBRC 16418.</title>
        <authorList>
            <person name="Komaki H."/>
            <person name="Tamura T."/>
        </authorList>
    </citation>
    <scope>NUCLEOTIDE SEQUENCE</scope>
    <source>
        <strain evidence="4">NBRC 16418</strain>
    </source>
</reference>
<feature type="region of interest" description="Disordered" evidence="2">
    <location>
        <begin position="1"/>
        <end position="33"/>
    </location>
</feature>
<dbReference type="Gene3D" id="3.30.450.380">
    <property type="match status" value="1"/>
</dbReference>
<organism evidence="4 5">
    <name type="scientific">Virgisporangium ochraceum</name>
    <dbReference type="NCBI Taxonomy" id="65505"/>
    <lineage>
        <taxon>Bacteria</taxon>
        <taxon>Bacillati</taxon>
        <taxon>Actinomycetota</taxon>
        <taxon>Actinomycetes</taxon>
        <taxon>Micromonosporales</taxon>
        <taxon>Micromonosporaceae</taxon>
        <taxon>Virgisporangium</taxon>
    </lineage>
</organism>
<keyword evidence="4" id="KW-0808">Transferase</keyword>
<proteinExistence type="inferred from homology"/>
<dbReference type="GO" id="GO:0016887">
    <property type="term" value="F:ATP hydrolysis activity"/>
    <property type="evidence" value="ECO:0007669"/>
    <property type="project" value="InterPro"/>
</dbReference>
<comment type="similarity">
    <text evidence="1">Belongs to the GSP E family.</text>
</comment>
<sequence length="485" mass="51345">MSHPITSIPVARVNGHSLTPTGQHLPLPALPPASATDDAAVVRLVRRRVADRLTREAKAHESAAGSAMTMEARVAAVHRLITQALDEHATDEMNAGRPPLRPQAESRIGRAVADSLLGAGGLEPLLADSRVEEVNANGCDRVFVRYADGTRVMVAPIADSDAEMVDLIRRLAADAGRAMLGGEGGEERRWDRAAPLLNLQLPDGSRLHAVMSVTRRPSLSIRRHRHPRVTLADLQRLGTVSPALRALLAAAVRARLNILVAGPVGAGKTTLLRALAAEIAPQERIVTIEDTYELALDADPIAHPDVMPLQTRDANVEGEGAIDMSTLFRSGLRMGPDRVIVGEVRGHEVIPMLNAMSQGNDGSLGTIHASSSAGVFHKLVLYAAQSPERLEPATTNLLVAEAVDLVVHLGFTPDRAGRVVTSVRDVVGADGLTVASNEVFRPGPDGRAVPGAPLSTELAAALTRVGCDPRVVDSARWAPSGGWTQ</sequence>
<comment type="caution">
    <text evidence="4">The sequence shown here is derived from an EMBL/GenBank/DDBJ whole genome shotgun (WGS) entry which is preliminary data.</text>
</comment>
<evidence type="ECO:0000259" key="3">
    <source>
        <dbReference type="Pfam" id="PF00437"/>
    </source>
</evidence>
<dbReference type="InterPro" id="IPR001482">
    <property type="entry name" value="T2SS/T4SS_dom"/>
</dbReference>
<gene>
    <name evidence="4" type="ORF">Voc01_090670</name>
</gene>
<dbReference type="Pfam" id="PF00437">
    <property type="entry name" value="T2SSE"/>
    <property type="match status" value="1"/>
</dbReference>
<dbReference type="RefSeq" id="WP_203933955.1">
    <property type="nucleotide sequence ID" value="NZ_BOPH01000130.1"/>
</dbReference>